<proteinExistence type="predicted"/>
<organism evidence="1 2">
    <name type="scientific">Bacillus thuringiensis subsp. medellin</name>
    <dbReference type="NCBI Taxonomy" id="79672"/>
    <lineage>
        <taxon>Bacteria</taxon>
        <taxon>Bacillati</taxon>
        <taxon>Bacillota</taxon>
        <taxon>Bacilli</taxon>
        <taxon>Bacillales</taxon>
        <taxon>Bacillaceae</taxon>
        <taxon>Bacillus</taxon>
        <taxon>Bacillus cereus group</taxon>
    </lineage>
</organism>
<gene>
    <name evidence="1" type="ORF">BK784_21210</name>
</gene>
<evidence type="ECO:0008006" key="3">
    <source>
        <dbReference type="Google" id="ProtNLM"/>
    </source>
</evidence>
<dbReference type="Pfam" id="PF14022">
    <property type="entry name" value="DUF4238"/>
    <property type="match status" value="1"/>
</dbReference>
<reference evidence="1 2" key="1">
    <citation type="submission" date="2016-10" db="EMBL/GenBank/DDBJ databases">
        <title>Comparative genomics of Bacillus thuringiensis reveals a path to pathogens against multiple invertebrate hosts.</title>
        <authorList>
            <person name="Zheng J."/>
            <person name="Gao Q."/>
            <person name="Liu H."/>
            <person name="Peng D."/>
            <person name="Ruan L."/>
            <person name="Sun M."/>
        </authorList>
    </citation>
    <scope>NUCLEOTIDE SEQUENCE [LARGE SCALE GENOMIC DNA]</scope>
    <source>
        <strain evidence="1">T30001</strain>
    </source>
</reference>
<dbReference type="InterPro" id="IPR025332">
    <property type="entry name" value="DUF4238"/>
</dbReference>
<name>A0A9X6MXG5_BACTV</name>
<dbReference type="Proteomes" id="UP000195160">
    <property type="component" value="Unassembled WGS sequence"/>
</dbReference>
<dbReference type="EMBL" id="MOOV01000167">
    <property type="protein sequence ID" value="OUB94139.1"/>
    <property type="molecule type" value="Genomic_DNA"/>
</dbReference>
<protein>
    <recommendedName>
        <fullName evidence="3">DUF4238 domain-containing protein</fullName>
    </recommendedName>
</protein>
<comment type="caution">
    <text evidence="1">The sequence shown here is derived from an EMBL/GenBank/DDBJ whole genome shotgun (WGS) entry which is preliminary data.</text>
</comment>
<sequence length="359" mass="42265">MAKNRNYHHLIPQVYMRAWKHGKSSIYVVESGKNDLGKETKTSTFGGINNYHSIKAGMLFASPDDCNEFFKPLQNYNLLISGRKIKDPVSLNMNFLNFDDWIINDSNGVKVTRKVKNSLKASILSIVKKDIEKGWDKYYENHWNAIIDKINSVIKEKLEDENIVLPHWMHLTKIGEEIREELIKFMISIEWRTKRYHPELQKMFDQSLRRKNFDFKSIVIPKGEMLYPFLTTLYDEYAHGIMLKYYREFLEGKGPIMEEVQEFIKESGFAFHLAPDDGEFITSDNPVCRFINDNGNVEYFFPLNPKVACTLYPKGHKDYFLLNPCDKDELVEFNNLVKESCKEGYIIRKQNRELYFGKK</sequence>
<dbReference type="RefSeq" id="WP_179194293.1">
    <property type="nucleotide sequence ID" value="NZ_MOOV01000167.1"/>
</dbReference>
<accession>A0A9X6MXG5</accession>
<evidence type="ECO:0000313" key="2">
    <source>
        <dbReference type="Proteomes" id="UP000195160"/>
    </source>
</evidence>
<evidence type="ECO:0000313" key="1">
    <source>
        <dbReference type="EMBL" id="OUB94139.1"/>
    </source>
</evidence>
<dbReference type="AlphaFoldDB" id="A0A9X6MXG5"/>